<sequence length="250" mass="29765">MCTVTIWTCSRSYIQTVTAENVLDDLRNFKELHDYFLSMFNSMCNIESPRQANMLSFVQVVVNHLAYCYLKYADKFTRELIKERLKDKLKKEGGNDLADMNCFVIRNIQYMRFEPIDYIMLLNMDPQNKEKFHVLYLKNFILFDSPVLSVKKFHTQFFFHALFYGDFSRYFSESKPLSLFSAESIFGDMMKDSMDVEQQRELLCFLQHRLSKNQSMFIHVRGEYAKKESNYRHEMILCPATCKSLKFIAK</sequence>
<dbReference type="AlphaFoldDB" id="A0A7S0E0Q6"/>
<dbReference type="EMBL" id="HBEO01004808">
    <property type="protein sequence ID" value="CAD8471172.1"/>
    <property type="molecule type" value="Transcribed_RNA"/>
</dbReference>
<organism evidence="1">
    <name type="scientific">Hanusia phi</name>
    <dbReference type="NCBI Taxonomy" id="3032"/>
    <lineage>
        <taxon>Eukaryota</taxon>
        <taxon>Cryptophyceae</taxon>
        <taxon>Pyrenomonadales</taxon>
        <taxon>Geminigeraceae</taxon>
        <taxon>Hanusia</taxon>
    </lineage>
</organism>
<name>A0A7S0E0Q6_9CRYP</name>
<proteinExistence type="predicted"/>
<evidence type="ECO:0000313" key="1">
    <source>
        <dbReference type="EMBL" id="CAD8471172.1"/>
    </source>
</evidence>
<protein>
    <submittedName>
        <fullName evidence="1">Uncharacterized protein</fullName>
    </submittedName>
</protein>
<accession>A0A7S0E0Q6</accession>
<reference evidence="1" key="1">
    <citation type="submission" date="2021-01" db="EMBL/GenBank/DDBJ databases">
        <authorList>
            <person name="Corre E."/>
            <person name="Pelletier E."/>
            <person name="Niang G."/>
            <person name="Scheremetjew M."/>
            <person name="Finn R."/>
            <person name="Kale V."/>
            <person name="Holt S."/>
            <person name="Cochrane G."/>
            <person name="Meng A."/>
            <person name="Brown T."/>
            <person name="Cohen L."/>
        </authorList>
    </citation>
    <scope>NUCLEOTIDE SEQUENCE</scope>
    <source>
        <strain evidence="1">CCMP325</strain>
    </source>
</reference>
<gene>
    <name evidence="1" type="ORF">HPHI1048_LOCUS3420</name>
</gene>